<keyword evidence="1" id="KW-0732">Signal</keyword>
<evidence type="ECO:0000313" key="2">
    <source>
        <dbReference type="EMBL" id="MBS4198137.1"/>
    </source>
</evidence>
<sequence>MVKKIFMIVIMIICFNPSLSVFGETNENAVYGILNIKVMTTISPSQKQSTPINNARIVVINSGGEIISTELTNSNGEATIAVSVPKDSRFPMKNMGEVTVIAIANGYNEHIDFSVPINEYNDNTGRVTISLWQIDPNRRNEPQFLHGSFHRLTVFEMLDYYANKLGLKRQNIKEKSISPAPWGPKFALLMKEIEII</sequence>
<name>A0A942YJ06_9BACI</name>
<dbReference type="Proteomes" id="UP000682713">
    <property type="component" value="Unassembled WGS sequence"/>
</dbReference>
<comment type="caution">
    <text evidence="2">The sequence shown here is derived from an EMBL/GenBank/DDBJ whole genome shotgun (WGS) entry which is preliminary data.</text>
</comment>
<dbReference type="AlphaFoldDB" id="A0A942YJ06"/>
<gene>
    <name evidence="2" type="ORF">KHA93_00495</name>
</gene>
<feature type="signal peptide" evidence="1">
    <location>
        <begin position="1"/>
        <end position="23"/>
    </location>
</feature>
<dbReference type="RefSeq" id="WP_213108925.1">
    <property type="nucleotide sequence ID" value="NZ_JAGYPJ010000001.1"/>
</dbReference>
<keyword evidence="3" id="KW-1185">Reference proteome</keyword>
<protein>
    <recommendedName>
        <fullName evidence="4">Carboxypeptidase regulatory-like domain-containing protein</fullName>
    </recommendedName>
</protein>
<dbReference type="EMBL" id="JAGYPJ010000001">
    <property type="protein sequence ID" value="MBS4198137.1"/>
    <property type="molecule type" value="Genomic_DNA"/>
</dbReference>
<organism evidence="2 3">
    <name type="scientific">Lederbergia citrisecunda</name>
    <dbReference type="NCBI Taxonomy" id="2833583"/>
    <lineage>
        <taxon>Bacteria</taxon>
        <taxon>Bacillati</taxon>
        <taxon>Bacillota</taxon>
        <taxon>Bacilli</taxon>
        <taxon>Bacillales</taxon>
        <taxon>Bacillaceae</taxon>
        <taxon>Lederbergia</taxon>
    </lineage>
</organism>
<evidence type="ECO:0000313" key="3">
    <source>
        <dbReference type="Proteomes" id="UP000682713"/>
    </source>
</evidence>
<reference evidence="2 3" key="1">
    <citation type="submission" date="2021-05" db="EMBL/GenBank/DDBJ databases">
        <title>Novel Bacillus species.</title>
        <authorList>
            <person name="Liu G."/>
        </authorList>
    </citation>
    <scope>NUCLEOTIDE SEQUENCE [LARGE SCALE GENOMIC DNA]</scope>
    <source>
        <strain evidence="2 3">FJAT-49732</strain>
    </source>
</reference>
<evidence type="ECO:0000256" key="1">
    <source>
        <dbReference type="SAM" id="SignalP"/>
    </source>
</evidence>
<accession>A0A942YJ06</accession>
<evidence type="ECO:0008006" key="4">
    <source>
        <dbReference type="Google" id="ProtNLM"/>
    </source>
</evidence>
<feature type="chain" id="PRO_5037741935" description="Carboxypeptidase regulatory-like domain-containing protein" evidence="1">
    <location>
        <begin position="24"/>
        <end position="196"/>
    </location>
</feature>
<proteinExistence type="predicted"/>